<protein>
    <recommendedName>
        <fullName evidence="2">Sulfatase N-terminal domain-containing protein</fullName>
    </recommendedName>
</protein>
<feature type="domain" description="Sulfatase N-terminal" evidence="2">
    <location>
        <begin position="6"/>
        <end position="432"/>
    </location>
</feature>
<organism evidence="3 4">
    <name type="scientific">Sporothrix stenoceras</name>
    <dbReference type="NCBI Taxonomy" id="5173"/>
    <lineage>
        <taxon>Eukaryota</taxon>
        <taxon>Fungi</taxon>
        <taxon>Dikarya</taxon>
        <taxon>Ascomycota</taxon>
        <taxon>Pezizomycotina</taxon>
        <taxon>Sordariomycetes</taxon>
        <taxon>Sordariomycetidae</taxon>
        <taxon>Ophiostomatales</taxon>
        <taxon>Ophiostomataceae</taxon>
        <taxon>Sporothrix</taxon>
    </lineage>
</organism>
<accession>A0ABR3ZCR5</accession>
<dbReference type="PANTHER" id="PTHR42693">
    <property type="entry name" value="ARYLSULFATASE FAMILY MEMBER"/>
    <property type="match status" value="1"/>
</dbReference>
<dbReference type="InterPro" id="IPR050738">
    <property type="entry name" value="Sulfatase"/>
</dbReference>
<comment type="caution">
    <text evidence="3">The sequence shown here is derived from an EMBL/GenBank/DDBJ whole genome shotgun (WGS) entry which is preliminary data.</text>
</comment>
<dbReference type="Proteomes" id="UP001583186">
    <property type="component" value="Unassembled WGS sequence"/>
</dbReference>
<evidence type="ECO:0000313" key="4">
    <source>
        <dbReference type="Proteomes" id="UP001583186"/>
    </source>
</evidence>
<evidence type="ECO:0000256" key="1">
    <source>
        <dbReference type="ARBA" id="ARBA00008779"/>
    </source>
</evidence>
<evidence type="ECO:0000259" key="2">
    <source>
        <dbReference type="Pfam" id="PF00884"/>
    </source>
</evidence>
<dbReference type="Pfam" id="PF00884">
    <property type="entry name" value="Sulfatase"/>
    <property type="match status" value="1"/>
</dbReference>
<sequence length="552" mass="61786">MAAKKPNFLIIVADDLGFSDTGPYGSEIATPTLDRLAKEGLRMTDFHTASACSPTRAMLFSGTDSHIAGLGQMGEFIRKAPEQFKGRPGYEGYLNFRVAALSEILQDAGYHTMMTGKWHLGLTTELAPAARGFDACKAFLPGAGNHFNFEPQLDHEVPSFVKSDGFWMDNDRYLDRRTELPKDYYSSDYFGSSLVDFLDKRTEAEHEKPFFAYLAFTAPHWPLQAPTEVLDKYRGMYNDGPEQLRLRRLAQLKKLGLVPEDVTPAPLVAPTKDWQEMDDQERAESARKMEVYAAMVDRIDQNIARVVAKLEATGELDNTFILFMSDNGAEGSIMEALPMMRSTGLLDVIRDYYDNSLDNIGRGNSYTWYGPRWALAATAPSRGFKGWTTEGGIRCPCIVRYPPLTRSSNGGVAHNFTTVMDLLPTCLELAGVKHPGSTFRGREVVPVRGKSWVPFLAGNTEVVHNTETNVTGWELFGLRGIRRGDYKAVWMPPPRGAAKWELYNLATDPGETEDLADKETEVMERLMQDWEKYYAETGMFDVDMSKRGVSGI</sequence>
<dbReference type="PANTHER" id="PTHR42693:SF33">
    <property type="entry name" value="ARYLSULFATASE"/>
    <property type="match status" value="1"/>
</dbReference>
<gene>
    <name evidence="3" type="ORF">Sste5346_003919</name>
</gene>
<keyword evidence="4" id="KW-1185">Reference proteome</keyword>
<name>A0ABR3ZCR5_9PEZI</name>
<reference evidence="3 4" key="1">
    <citation type="journal article" date="2024" name="IMA Fungus">
        <title>IMA Genome - F19 : A genome assembly and annotation guide to empower mycologists, including annotated draft genome sequences of Ceratocystis pirilliformis, Diaporthe australafricana, Fusarium ophioides, Paecilomyces lecythidis, and Sporothrix stenoceras.</title>
        <authorList>
            <person name="Aylward J."/>
            <person name="Wilson A.M."/>
            <person name="Visagie C.M."/>
            <person name="Spraker J."/>
            <person name="Barnes I."/>
            <person name="Buitendag C."/>
            <person name="Ceriani C."/>
            <person name="Del Mar Angel L."/>
            <person name="du Plessis D."/>
            <person name="Fuchs T."/>
            <person name="Gasser K."/>
            <person name="Kramer D."/>
            <person name="Li W."/>
            <person name="Munsamy K."/>
            <person name="Piso A."/>
            <person name="Price J.L."/>
            <person name="Sonnekus B."/>
            <person name="Thomas C."/>
            <person name="van der Nest A."/>
            <person name="van Dijk A."/>
            <person name="van Heerden A."/>
            <person name="van Vuuren N."/>
            <person name="Yilmaz N."/>
            <person name="Duong T.A."/>
            <person name="van der Merwe N.A."/>
            <person name="Wingfield M.J."/>
            <person name="Wingfield B.D."/>
        </authorList>
    </citation>
    <scope>NUCLEOTIDE SEQUENCE [LARGE SCALE GENOMIC DNA]</scope>
    <source>
        <strain evidence="3 4">CMW 5346</strain>
    </source>
</reference>
<dbReference type="SUPFAM" id="SSF53649">
    <property type="entry name" value="Alkaline phosphatase-like"/>
    <property type="match status" value="1"/>
</dbReference>
<dbReference type="InterPro" id="IPR017850">
    <property type="entry name" value="Alkaline_phosphatase_core_sf"/>
</dbReference>
<dbReference type="Gene3D" id="3.30.1120.10">
    <property type="match status" value="1"/>
</dbReference>
<comment type="similarity">
    <text evidence="1">Belongs to the sulfatase family.</text>
</comment>
<dbReference type="CDD" id="cd16025">
    <property type="entry name" value="PAS_like"/>
    <property type="match status" value="1"/>
</dbReference>
<proteinExistence type="inferred from homology"/>
<dbReference type="InterPro" id="IPR000917">
    <property type="entry name" value="Sulfatase_N"/>
</dbReference>
<dbReference type="Gene3D" id="3.40.720.10">
    <property type="entry name" value="Alkaline Phosphatase, subunit A"/>
    <property type="match status" value="1"/>
</dbReference>
<evidence type="ECO:0000313" key="3">
    <source>
        <dbReference type="EMBL" id="KAL1897613.1"/>
    </source>
</evidence>
<dbReference type="EMBL" id="JAWCUI010000018">
    <property type="protein sequence ID" value="KAL1897613.1"/>
    <property type="molecule type" value="Genomic_DNA"/>
</dbReference>